<dbReference type="Gene3D" id="3.30.350.10">
    <property type="entry name" value="Subtilisin inhibitor-like"/>
    <property type="match status" value="1"/>
</dbReference>
<dbReference type="PROSITE" id="PS00999">
    <property type="entry name" value="SSI"/>
    <property type="match status" value="1"/>
</dbReference>
<accession>A0ABW0YWD2</accession>
<dbReference type="InterPro" id="IPR023549">
    <property type="entry name" value="Subtilisin_inhibitor"/>
</dbReference>
<proteinExistence type="inferred from homology"/>
<evidence type="ECO:0000313" key="9">
    <source>
        <dbReference type="EMBL" id="MFC5719908.1"/>
    </source>
</evidence>
<name>A0ABW0YWD2_9ACTN</name>
<dbReference type="InterPro" id="IPR020054">
    <property type="entry name" value="Prot_inh_SSI_I16_CS"/>
</dbReference>
<organism evidence="9 10">
    <name type="scientific">Streptomyces gamaensis</name>
    <dbReference type="NCBI Taxonomy" id="1763542"/>
    <lineage>
        <taxon>Bacteria</taxon>
        <taxon>Bacillati</taxon>
        <taxon>Actinomycetota</taxon>
        <taxon>Actinomycetes</taxon>
        <taxon>Kitasatosporales</taxon>
        <taxon>Streptomycetaceae</taxon>
        <taxon>Streptomyces</taxon>
    </lineage>
</organism>
<keyword evidence="3" id="KW-0964">Secreted</keyword>
<comment type="caution">
    <text evidence="9">The sequence shown here is derived from an EMBL/GenBank/DDBJ whole genome shotgun (WGS) entry which is preliminary data.</text>
</comment>
<evidence type="ECO:0000256" key="6">
    <source>
        <dbReference type="ARBA" id="ARBA00023157"/>
    </source>
</evidence>
<gene>
    <name evidence="9" type="ORF">ACFP1Z_06915</name>
</gene>
<keyword evidence="10" id="KW-1185">Reference proteome</keyword>
<protein>
    <submittedName>
        <fullName evidence="9">SSI family serine proteinase inhibitor</fullName>
    </submittedName>
</protein>
<dbReference type="EMBL" id="JBHSPB010000003">
    <property type="protein sequence ID" value="MFC5719908.1"/>
    <property type="molecule type" value="Genomic_DNA"/>
</dbReference>
<evidence type="ECO:0000256" key="7">
    <source>
        <dbReference type="SAM" id="SignalP"/>
    </source>
</evidence>
<feature type="signal peptide" evidence="7">
    <location>
        <begin position="1"/>
        <end position="28"/>
    </location>
</feature>
<keyword evidence="4" id="KW-0646">Protease inhibitor</keyword>
<evidence type="ECO:0000256" key="2">
    <source>
        <dbReference type="ARBA" id="ARBA00010472"/>
    </source>
</evidence>
<sequence>MPLRNLAAPALVTAALAPLLFAAPGATASAHPPKDPAGGHLTVTVTDAGRLDGRHELRCHPAGGDHPRARAACEQLDSQTRWDRDLFAPVAKGTPCTMIYGGPERARVTGSWAGRPVDAVFKRTDGCEIDRWKRFSALLGDPGRAPAPVPGDTPRG</sequence>
<evidence type="ECO:0000256" key="1">
    <source>
        <dbReference type="ARBA" id="ARBA00004613"/>
    </source>
</evidence>
<dbReference type="Pfam" id="PF00720">
    <property type="entry name" value="SSI"/>
    <property type="match status" value="1"/>
</dbReference>
<dbReference type="Proteomes" id="UP001596083">
    <property type="component" value="Unassembled WGS sequence"/>
</dbReference>
<dbReference type="SUPFAM" id="SSF55399">
    <property type="entry name" value="Subtilisin inhibitor"/>
    <property type="match status" value="1"/>
</dbReference>
<evidence type="ECO:0000256" key="5">
    <source>
        <dbReference type="ARBA" id="ARBA00022900"/>
    </source>
</evidence>
<dbReference type="InterPro" id="IPR036819">
    <property type="entry name" value="Subtilisin_inhibitor-like_sf"/>
</dbReference>
<evidence type="ECO:0000259" key="8">
    <source>
        <dbReference type="Pfam" id="PF00720"/>
    </source>
</evidence>
<keyword evidence="7" id="KW-0732">Signal</keyword>
<dbReference type="RefSeq" id="WP_390315000.1">
    <property type="nucleotide sequence ID" value="NZ_JBHSPB010000003.1"/>
</dbReference>
<evidence type="ECO:0000313" key="10">
    <source>
        <dbReference type="Proteomes" id="UP001596083"/>
    </source>
</evidence>
<comment type="subcellular location">
    <subcellularLocation>
        <location evidence="1">Secreted</location>
    </subcellularLocation>
</comment>
<feature type="domain" description="Subtilisin inhibitor" evidence="8">
    <location>
        <begin position="49"/>
        <end position="118"/>
    </location>
</feature>
<keyword evidence="6" id="KW-1015">Disulfide bond</keyword>
<keyword evidence="5" id="KW-0722">Serine protease inhibitor</keyword>
<evidence type="ECO:0000256" key="3">
    <source>
        <dbReference type="ARBA" id="ARBA00022525"/>
    </source>
</evidence>
<feature type="chain" id="PRO_5045928341" evidence="7">
    <location>
        <begin position="29"/>
        <end position="156"/>
    </location>
</feature>
<comment type="similarity">
    <text evidence="2">Belongs to the protease inhibitor I16 (SSI) family.</text>
</comment>
<evidence type="ECO:0000256" key="4">
    <source>
        <dbReference type="ARBA" id="ARBA00022690"/>
    </source>
</evidence>
<reference evidence="10" key="1">
    <citation type="journal article" date="2019" name="Int. J. Syst. Evol. Microbiol.">
        <title>The Global Catalogue of Microorganisms (GCM) 10K type strain sequencing project: providing services to taxonomists for standard genome sequencing and annotation.</title>
        <authorList>
            <consortium name="The Broad Institute Genomics Platform"/>
            <consortium name="The Broad Institute Genome Sequencing Center for Infectious Disease"/>
            <person name="Wu L."/>
            <person name="Ma J."/>
        </authorList>
    </citation>
    <scope>NUCLEOTIDE SEQUENCE [LARGE SCALE GENOMIC DNA]</scope>
    <source>
        <strain evidence="10">CGMCC 4.7304</strain>
    </source>
</reference>